<feature type="transmembrane region" description="Helical" evidence="1">
    <location>
        <begin position="145"/>
        <end position="165"/>
    </location>
</feature>
<dbReference type="SMART" id="SM00409">
    <property type="entry name" value="IG"/>
    <property type="match status" value="1"/>
</dbReference>
<dbReference type="Proteomes" id="UP001059041">
    <property type="component" value="Linkage Group LG25"/>
</dbReference>
<evidence type="ECO:0000259" key="3">
    <source>
        <dbReference type="SMART" id="SM00409"/>
    </source>
</evidence>
<evidence type="ECO:0000313" key="4">
    <source>
        <dbReference type="EMBL" id="KAI7791505.1"/>
    </source>
</evidence>
<sequence>MRILQIQLYILIWCQAAETLDQLTDLGQNVTINCDLDDEDVYWILFKQSDSPTVILRSFSNPTTAFYFNETFENKYSVQSKHRLVIYNVTVDELGVYYCMNKDTPPKLSHSTRLNIIEPTQPMYHFSEYQNQTAVNSIHQNETQWHIIIIISALMNAVLTFVTIAKHRYIVTYISTIHMHIHTVQVMYVMGNRYSTSLCFS</sequence>
<accession>A0A9W7W9W3</accession>
<dbReference type="SUPFAM" id="SSF48726">
    <property type="entry name" value="Immunoglobulin"/>
    <property type="match status" value="1"/>
</dbReference>
<keyword evidence="2" id="KW-0732">Signal</keyword>
<evidence type="ECO:0000313" key="5">
    <source>
        <dbReference type="Proteomes" id="UP001059041"/>
    </source>
</evidence>
<protein>
    <recommendedName>
        <fullName evidence="3">Immunoglobulin domain-containing protein</fullName>
    </recommendedName>
</protein>
<comment type="caution">
    <text evidence="4">The sequence shown here is derived from an EMBL/GenBank/DDBJ whole genome shotgun (WGS) entry which is preliminary data.</text>
</comment>
<dbReference type="Pfam" id="PF07686">
    <property type="entry name" value="V-set"/>
    <property type="match status" value="1"/>
</dbReference>
<dbReference type="Gene3D" id="2.60.40.10">
    <property type="entry name" value="Immunoglobulins"/>
    <property type="match status" value="1"/>
</dbReference>
<dbReference type="InterPro" id="IPR003599">
    <property type="entry name" value="Ig_sub"/>
</dbReference>
<reference evidence="4" key="1">
    <citation type="submission" date="2021-02" db="EMBL/GenBank/DDBJ databases">
        <title>Comparative genomics reveals that relaxation of natural selection precedes convergent phenotypic evolution of cavefish.</title>
        <authorList>
            <person name="Peng Z."/>
        </authorList>
    </citation>
    <scope>NUCLEOTIDE SEQUENCE</scope>
    <source>
        <tissue evidence="4">Muscle</tissue>
    </source>
</reference>
<keyword evidence="1" id="KW-0472">Membrane</keyword>
<keyword evidence="5" id="KW-1185">Reference proteome</keyword>
<feature type="domain" description="Immunoglobulin" evidence="3">
    <location>
        <begin position="19"/>
        <end position="117"/>
    </location>
</feature>
<organism evidence="4 5">
    <name type="scientific">Triplophysa rosa</name>
    <name type="common">Cave loach</name>
    <dbReference type="NCBI Taxonomy" id="992332"/>
    <lineage>
        <taxon>Eukaryota</taxon>
        <taxon>Metazoa</taxon>
        <taxon>Chordata</taxon>
        <taxon>Craniata</taxon>
        <taxon>Vertebrata</taxon>
        <taxon>Euteleostomi</taxon>
        <taxon>Actinopterygii</taxon>
        <taxon>Neopterygii</taxon>
        <taxon>Teleostei</taxon>
        <taxon>Ostariophysi</taxon>
        <taxon>Cypriniformes</taxon>
        <taxon>Nemacheilidae</taxon>
        <taxon>Triplophysa</taxon>
    </lineage>
</organism>
<feature type="chain" id="PRO_5040814854" description="Immunoglobulin domain-containing protein" evidence="2">
    <location>
        <begin position="20"/>
        <end position="201"/>
    </location>
</feature>
<dbReference type="EMBL" id="JAFHDT010000025">
    <property type="protein sequence ID" value="KAI7791505.1"/>
    <property type="molecule type" value="Genomic_DNA"/>
</dbReference>
<dbReference type="InterPro" id="IPR036179">
    <property type="entry name" value="Ig-like_dom_sf"/>
</dbReference>
<name>A0A9W7W9W3_TRIRA</name>
<gene>
    <name evidence="4" type="ORF">IRJ41_020062</name>
</gene>
<dbReference type="AlphaFoldDB" id="A0A9W7W9W3"/>
<proteinExistence type="predicted"/>
<dbReference type="InterPro" id="IPR013783">
    <property type="entry name" value="Ig-like_fold"/>
</dbReference>
<keyword evidence="1" id="KW-1133">Transmembrane helix</keyword>
<feature type="signal peptide" evidence="2">
    <location>
        <begin position="1"/>
        <end position="19"/>
    </location>
</feature>
<evidence type="ECO:0000256" key="2">
    <source>
        <dbReference type="SAM" id="SignalP"/>
    </source>
</evidence>
<dbReference type="InterPro" id="IPR013106">
    <property type="entry name" value="Ig_V-set"/>
</dbReference>
<feature type="non-terminal residue" evidence="4">
    <location>
        <position position="201"/>
    </location>
</feature>
<keyword evidence="1" id="KW-0812">Transmembrane</keyword>
<evidence type="ECO:0000256" key="1">
    <source>
        <dbReference type="SAM" id="Phobius"/>
    </source>
</evidence>